<keyword evidence="1" id="KW-0812">Transmembrane</keyword>
<feature type="transmembrane region" description="Helical" evidence="1">
    <location>
        <begin position="196"/>
        <end position="213"/>
    </location>
</feature>
<gene>
    <name evidence="2" type="ORF">EV386_1778</name>
</gene>
<organism evidence="2 3">
    <name type="scientific">Xylanimonas ulmi</name>
    <dbReference type="NCBI Taxonomy" id="228973"/>
    <lineage>
        <taxon>Bacteria</taxon>
        <taxon>Bacillati</taxon>
        <taxon>Actinomycetota</taxon>
        <taxon>Actinomycetes</taxon>
        <taxon>Micrococcales</taxon>
        <taxon>Promicromonosporaceae</taxon>
        <taxon>Xylanimonas</taxon>
    </lineage>
</organism>
<feature type="transmembrane region" description="Helical" evidence="1">
    <location>
        <begin position="135"/>
        <end position="158"/>
    </location>
</feature>
<sequence length="333" mass="33196">MTPHPVPTTPIAPWRPRARRAALGSAAAALALLGAAAMIALSWREDLPDPVAAHWGSGPAPDGFSSLDGFVTVLALVGVGCVALLSAIAWLAGHAATTRRVLAATNVWIGGLLALALVGSLWGQRGLSNAALAPGPGGVIALATLGPILPAVAAALLVPGDPPLPATAPVPAEAPRSSAVGEAAVWTGQARGGPGLVALGAAATAVTVGAAVLAQVWALVGLAALIALMLASMGSWGVRVDASGLTVRSALGWPRTRIPAAEVERAGVTQVNAFTDFGGWGWRVGRGGRIGIVPRSGPALVVERTGGRSLVVTVDDAESGAALLNTMADRARR</sequence>
<evidence type="ECO:0000313" key="2">
    <source>
        <dbReference type="EMBL" id="RZS61476.1"/>
    </source>
</evidence>
<dbReference type="AlphaFoldDB" id="A0A4Q7M101"/>
<dbReference type="EMBL" id="SGWX01000001">
    <property type="protein sequence ID" value="RZS61476.1"/>
    <property type="molecule type" value="Genomic_DNA"/>
</dbReference>
<name>A0A4Q7M101_9MICO</name>
<keyword evidence="1" id="KW-0472">Membrane</keyword>
<evidence type="ECO:0000256" key="1">
    <source>
        <dbReference type="SAM" id="Phobius"/>
    </source>
</evidence>
<keyword evidence="1" id="KW-1133">Transmembrane helix</keyword>
<proteinExistence type="predicted"/>
<feature type="transmembrane region" description="Helical" evidence="1">
    <location>
        <begin position="103"/>
        <end position="123"/>
    </location>
</feature>
<dbReference type="RefSeq" id="WP_130414192.1">
    <property type="nucleotide sequence ID" value="NZ_SGWX01000001.1"/>
</dbReference>
<dbReference type="Proteomes" id="UP000293852">
    <property type="component" value="Unassembled WGS sequence"/>
</dbReference>
<dbReference type="OrthoDB" id="3178004at2"/>
<protein>
    <recommendedName>
        <fullName evidence="4">DUF1648 domain-containing protein</fullName>
    </recommendedName>
</protein>
<evidence type="ECO:0008006" key="4">
    <source>
        <dbReference type="Google" id="ProtNLM"/>
    </source>
</evidence>
<evidence type="ECO:0000313" key="3">
    <source>
        <dbReference type="Proteomes" id="UP000293852"/>
    </source>
</evidence>
<accession>A0A4Q7M101</accession>
<feature type="transmembrane region" description="Helical" evidence="1">
    <location>
        <begin position="69"/>
        <end position="91"/>
    </location>
</feature>
<reference evidence="2 3" key="1">
    <citation type="submission" date="2019-02" db="EMBL/GenBank/DDBJ databases">
        <title>Sequencing the genomes of 1000 actinobacteria strains.</title>
        <authorList>
            <person name="Klenk H.-P."/>
        </authorList>
    </citation>
    <scope>NUCLEOTIDE SEQUENCE [LARGE SCALE GENOMIC DNA]</scope>
    <source>
        <strain evidence="2 3">DSM 16932</strain>
    </source>
</reference>
<feature type="transmembrane region" description="Helical" evidence="1">
    <location>
        <begin position="219"/>
        <end position="238"/>
    </location>
</feature>
<keyword evidence="3" id="KW-1185">Reference proteome</keyword>
<feature type="transmembrane region" description="Helical" evidence="1">
    <location>
        <begin position="21"/>
        <end position="43"/>
    </location>
</feature>
<comment type="caution">
    <text evidence="2">The sequence shown here is derived from an EMBL/GenBank/DDBJ whole genome shotgun (WGS) entry which is preliminary data.</text>
</comment>